<evidence type="ECO:0000313" key="2">
    <source>
        <dbReference type="EMBL" id="GMT01472.1"/>
    </source>
</evidence>
<dbReference type="Gene3D" id="3.30.710.10">
    <property type="entry name" value="Potassium Channel Kv1.1, Chain A"/>
    <property type="match status" value="1"/>
</dbReference>
<name>A0AAV5U4N5_9BILA</name>
<evidence type="ECO:0000313" key="3">
    <source>
        <dbReference type="Proteomes" id="UP001432027"/>
    </source>
</evidence>
<dbReference type="SMART" id="SM00225">
    <property type="entry name" value="BTB"/>
    <property type="match status" value="1"/>
</dbReference>
<dbReference type="AlphaFoldDB" id="A0AAV5U4N5"/>
<feature type="domain" description="BTB" evidence="1">
    <location>
        <begin position="11"/>
        <end position="75"/>
    </location>
</feature>
<dbReference type="SUPFAM" id="SSF54695">
    <property type="entry name" value="POZ domain"/>
    <property type="match status" value="1"/>
</dbReference>
<reference evidence="2" key="1">
    <citation type="submission" date="2023-10" db="EMBL/GenBank/DDBJ databases">
        <title>Genome assembly of Pristionchus species.</title>
        <authorList>
            <person name="Yoshida K."/>
            <person name="Sommer R.J."/>
        </authorList>
    </citation>
    <scope>NUCLEOTIDE SEQUENCE</scope>
    <source>
        <strain evidence="2">RS0144</strain>
    </source>
</reference>
<dbReference type="PANTHER" id="PTHR47022:SF1">
    <property type="entry name" value="BTB AND MATH DOMAIN-CONTAINING PROTEIN 36-RELATED"/>
    <property type="match status" value="1"/>
</dbReference>
<protein>
    <recommendedName>
        <fullName evidence="1">BTB domain-containing protein</fullName>
    </recommendedName>
</protein>
<dbReference type="PANTHER" id="PTHR47022">
    <property type="entry name" value="BTB AND MATH DOMAIN-CONTAINING PROTEIN 36-RELATED"/>
    <property type="match status" value="1"/>
</dbReference>
<gene>
    <name evidence="2" type="ORF">PENTCL1PPCAC_23646</name>
</gene>
<feature type="non-terminal residue" evidence="2">
    <location>
        <position position="91"/>
    </location>
</feature>
<dbReference type="EMBL" id="BTSX01000005">
    <property type="protein sequence ID" value="GMT01472.1"/>
    <property type="molecule type" value="Genomic_DNA"/>
</dbReference>
<sequence>FVFTQPNCDWDNTTLKLDDGTVHVCRRFLMWHSPYFNSMFLNKENTNEFELNDVRTEGLTELLHVISPSQKLINVDTYMSVLSLAQRFQIE</sequence>
<comment type="caution">
    <text evidence="2">The sequence shown here is derived from an EMBL/GenBank/DDBJ whole genome shotgun (WGS) entry which is preliminary data.</text>
</comment>
<organism evidence="2 3">
    <name type="scientific">Pristionchus entomophagus</name>
    <dbReference type="NCBI Taxonomy" id="358040"/>
    <lineage>
        <taxon>Eukaryota</taxon>
        <taxon>Metazoa</taxon>
        <taxon>Ecdysozoa</taxon>
        <taxon>Nematoda</taxon>
        <taxon>Chromadorea</taxon>
        <taxon>Rhabditida</taxon>
        <taxon>Rhabditina</taxon>
        <taxon>Diplogasteromorpha</taxon>
        <taxon>Diplogasteroidea</taxon>
        <taxon>Neodiplogasteridae</taxon>
        <taxon>Pristionchus</taxon>
    </lineage>
</organism>
<evidence type="ECO:0000259" key="1">
    <source>
        <dbReference type="PROSITE" id="PS50097"/>
    </source>
</evidence>
<keyword evidence="3" id="KW-1185">Reference proteome</keyword>
<dbReference type="InterPro" id="IPR000210">
    <property type="entry name" value="BTB/POZ_dom"/>
</dbReference>
<proteinExistence type="predicted"/>
<dbReference type="Pfam" id="PF00651">
    <property type="entry name" value="BTB"/>
    <property type="match status" value="1"/>
</dbReference>
<feature type="non-terminal residue" evidence="2">
    <location>
        <position position="1"/>
    </location>
</feature>
<dbReference type="Proteomes" id="UP001432027">
    <property type="component" value="Unassembled WGS sequence"/>
</dbReference>
<dbReference type="PROSITE" id="PS50097">
    <property type="entry name" value="BTB"/>
    <property type="match status" value="1"/>
</dbReference>
<dbReference type="InterPro" id="IPR011333">
    <property type="entry name" value="SKP1/BTB/POZ_sf"/>
</dbReference>
<accession>A0AAV5U4N5</accession>